<evidence type="ECO:0000313" key="2">
    <source>
        <dbReference type="Proteomes" id="UP000054805"/>
    </source>
</evidence>
<gene>
    <name evidence="1" type="ORF">T4B_8440</name>
</gene>
<dbReference type="EMBL" id="JYDS01000685">
    <property type="protein sequence ID" value="KRZ01111.1"/>
    <property type="molecule type" value="Genomic_DNA"/>
</dbReference>
<reference evidence="1 2" key="1">
    <citation type="submission" date="2015-01" db="EMBL/GenBank/DDBJ databases">
        <title>Evolution of Trichinella species and genotypes.</title>
        <authorList>
            <person name="Korhonen P.K."/>
            <person name="Edoardo P."/>
            <person name="Giuseppe L.R."/>
            <person name="Gasser R.B."/>
        </authorList>
    </citation>
    <scope>NUCLEOTIDE SEQUENCE [LARGE SCALE GENOMIC DNA]</scope>
    <source>
        <strain evidence="1">ISS588</strain>
    </source>
</reference>
<proteinExistence type="predicted"/>
<evidence type="ECO:0000313" key="1">
    <source>
        <dbReference type="EMBL" id="KRZ01111.1"/>
    </source>
</evidence>
<protein>
    <submittedName>
        <fullName evidence="1">Uncharacterized protein</fullName>
    </submittedName>
</protein>
<accession>A0A0V1GS16</accession>
<dbReference type="AlphaFoldDB" id="A0A0V1GS16"/>
<comment type="caution">
    <text evidence="1">The sequence shown here is derived from an EMBL/GenBank/DDBJ whole genome shotgun (WGS) entry which is preliminary data.</text>
</comment>
<organism evidence="1 2">
    <name type="scientific">Trichinella pseudospiralis</name>
    <name type="common">Parasitic roundworm</name>
    <dbReference type="NCBI Taxonomy" id="6337"/>
    <lineage>
        <taxon>Eukaryota</taxon>
        <taxon>Metazoa</taxon>
        <taxon>Ecdysozoa</taxon>
        <taxon>Nematoda</taxon>
        <taxon>Enoplea</taxon>
        <taxon>Dorylaimia</taxon>
        <taxon>Trichinellida</taxon>
        <taxon>Trichinellidae</taxon>
        <taxon>Trichinella</taxon>
    </lineage>
</organism>
<keyword evidence="2" id="KW-1185">Reference proteome</keyword>
<name>A0A0V1GS16_TRIPS</name>
<dbReference type="Proteomes" id="UP000054805">
    <property type="component" value="Unassembled WGS sequence"/>
</dbReference>
<sequence length="143" mass="15803">MIQVMKNCGKLGATGLYFHQRFISGVVQKYQTNDGVSTITMKARPKISSHRNFPKLIKKTYFNKKNYVRAASSIGRAPALHAGGTGIDTPAPTEMGSVFNVVNLSVINNTVDGSDVRMDAWIFWGTWLLRKVCRGLPLLVVCL</sequence>